<accession>A0ACB8CU68</accession>
<evidence type="ECO:0000313" key="2">
    <source>
        <dbReference type="Proteomes" id="UP000821865"/>
    </source>
</evidence>
<protein>
    <submittedName>
        <fullName evidence="1">Uncharacterized protein</fullName>
    </submittedName>
</protein>
<comment type="caution">
    <text evidence="1">The sequence shown here is derived from an EMBL/GenBank/DDBJ whole genome shotgun (WGS) entry which is preliminary data.</text>
</comment>
<evidence type="ECO:0000313" key="1">
    <source>
        <dbReference type="EMBL" id="KAH7952758.1"/>
    </source>
</evidence>
<keyword evidence="2" id="KW-1185">Reference proteome</keyword>
<organism evidence="1 2">
    <name type="scientific">Dermacentor silvarum</name>
    <name type="common">Tick</name>
    <dbReference type="NCBI Taxonomy" id="543639"/>
    <lineage>
        <taxon>Eukaryota</taxon>
        <taxon>Metazoa</taxon>
        <taxon>Ecdysozoa</taxon>
        <taxon>Arthropoda</taxon>
        <taxon>Chelicerata</taxon>
        <taxon>Arachnida</taxon>
        <taxon>Acari</taxon>
        <taxon>Parasitiformes</taxon>
        <taxon>Ixodida</taxon>
        <taxon>Ixodoidea</taxon>
        <taxon>Ixodidae</taxon>
        <taxon>Rhipicephalinae</taxon>
        <taxon>Dermacentor</taxon>
    </lineage>
</organism>
<reference evidence="1" key="1">
    <citation type="submission" date="2020-05" db="EMBL/GenBank/DDBJ databases">
        <title>Large-scale comparative analyses of tick genomes elucidate their genetic diversity and vector capacities.</title>
        <authorList>
            <person name="Jia N."/>
            <person name="Wang J."/>
            <person name="Shi W."/>
            <person name="Du L."/>
            <person name="Sun Y."/>
            <person name="Zhan W."/>
            <person name="Jiang J."/>
            <person name="Wang Q."/>
            <person name="Zhang B."/>
            <person name="Ji P."/>
            <person name="Sakyi L.B."/>
            <person name="Cui X."/>
            <person name="Yuan T."/>
            <person name="Jiang B."/>
            <person name="Yang W."/>
            <person name="Lam T.T.-Y."/>
            <person name="Chang Q."/>
            <person name="Ding S."/>
            <person name="Wang X."/>
            <person name="Zhu J."/>
            <person name="Ruan X."/>
            <person name="Zhao L."/>
            <person name="Wei J."/>
            <person name="Que T."/>
            <person name="Du C."/>
            <person name="Cheng J."/>
            <person name="Dai P."/>
            <person name="Han X."/>
            <person name="Huang E."/>
            <person name="Gao Y."/>
            <person name="Liu J."/>
            <person name="Shao H."/>
            <person name="Ye R."/>
            <person name="Li L."/>
            <person name="Wei W."/>
            <person name="Wang X."/>
            <person name="Wang C."/>
            <person name="Yang T."/>
            <person name="Huo Q."/>
            <person name="Li W."/>
            <person name="Guo W."/>
            <person name="Chen H."/>
            <person name="Zhou L."/>
            <person name="Ni X."/>
            <person name="Tian J."/>
            <person name="Zhou Y."/>
            <person name="Sheng Y."/>
            <person name="Liu T."/>
            <person name="Pan Y."/>
            <person name="Xia L."/>
            <person name="Li J."/>
            <person name="Zhao F."/>
            <person name="Cao W."/>
        </authorList>
    </citation>
    <scope>NUCLEOTIDE SEQUENCE</scope>
    <source>
        <strain evidence="1">Dsil-2018</strain>
    </source>
</reference>
<dbReference type="Proteomes" id="UP000821865">
    <property type="component" value="Chromosome 4"/>
</dbReference>
<gene>
    <name evidence="1" type="ORF">HPB49_000931</name>
</gene>
<name>A0ACB8CU68_DERSI</name>
<sequence length="439" mass="47472">MRALLLRRAVPLVLLPGRNGEKKEERSCAQEDRWLPRAPSVTAAKRRRRCSDRPIVLAPPQITPSSPGADRGSARARGTSQSSSPGSPMRFTARQRKMAWKTHRRRSSASPSCAGSMSNPLPTELHDLQELRDHPEIGGTVYKHYLAAAVDLIAGTAGGAATVAVGQPLDTIKVKMQSFPELYPSSVKCFQKTLSQDGVRGLYAGTVPALVANVAENSVLFCAYGVCQRVVQKLVRKPNVQELSPLDNASAGFLAAFFSSLTLCPTELVKCKLQSMRESAQVKGATSQAGIGTWQLTRQIYRQDGFLGFFKGFSATLVREMPGYFCFFGGYEGARHLLTPPGKTKDEIGVARTIVSGGVGGTCLWLSIFPADVIKSRIQISGSNEPALSVARSIMRTEGILALYNGLGPTLLRTFPATGALFLAYEYTRKTLNTAFGIE</sequence>
<proteinExistence type="predicted"/>
<dbReference type="EMBL" id="CM023473">
    <property type="protein sequence ID" value="KAH7952758.1"/>
    <property type="molecule type" value="Genomic_DNA"/>
</dbReference>